<sequence length="414" mass="45597">MRCLLAGAFALLSGLAAPFGASAEPPAVKVGCLFPLTGPGGLYGRDSAVAVQMALDDLSALAVPDYPQLDVKIADTRSKALRSVQIAQSFIEEDEIDFLCGVVSSSIARAVSAKALKHEVFFIGTDHASPSLVSEDLHPYYFRVSNDTRQSMLAGAKYIAENHRLADRPLRIAFVGPDYEYGYQAWEDLRAFLDQQDVDYEVSGEYWPKLFETDYTLYLQQLTASSSDIVVSGHWGLDLVTFVKQAGQFDLFEEAQFMNFDAGANYEIFAELGNDMPLGLVLSARHHVNWPPTERNTDFVNAFHARAGRYPSYAAQGAYAGVWAIAEAVRHAEDPSNKDHIRAELEGLVLPLPEDPKGFMSTMDPASHQLLQVQAIGRTMFNNRYPPATVQLGDWSVYFPPDSWPKLNQGASAD</sequence>
<proteinExistence type="inferred from homology"/>
<dbReference type="RefSeq" id="WP_058310844.1">
    <property type="nucleotide sequence ID" value="NZ_CYTW01000001.1"/>
</dbReference>
<comment type="similarity">
    <text evidence="1">Belongs to the leucine-binding protein family.</text>
</comment>
<evidence type="ECO:0000256" key="2">
    <source>
        <dbReference type="ARBA" id="ARBA00022729"/>
    </source>
</evidence>
<dbReference type="InterPro" id="IPR028081">
    <property type="entry name" value="Leu-bd"/>
</dbReference>
<dbReference type="STRING" id="1715693.PH7735_01752"/>
<accession>A0A0P1I796</accession>
<feature type="signal peptide" evidence="4">
    <location>
        <begin position="1"/>
        <end position="23"/>
    </location>
</feature>
<evidence type="ECO:0000313" key="7">
    <source>
        <dbReference type="Proteomes" id="UP000051870"/>
    </source>
</evidence>
<dbReference type="PANTHER" id="PTHR30483">
    <property type="entry name" value="LEUCINE-SPECIFIC-BINDING PROTEIN"/>
    <property type="match status" value="1"/>
</dbReference>
<dbReference type="Pfam" id="PF13458">
    <property type="entry name" value="Peripla_BP_6"/>
    <property type="match status" value="1"/>
</dbReference>
<gene>
    <name evidence="6" type="primary">braC_3</name>
    <name evidence="6" type="ORF">PH7735_01752</name>
</gene>
<dbReference type="InterPro" id="IPR051010">
    <property type="entry name" value="BCAA_transport"/>
</dbReference>
<feature type="chain" id="PRO_5006064945" evidence="4">
    <location>
        <begin position="24"/>
        <end position="414"/>
    </location>
</feature>
<dbReference type="AlphaFoldDB" id="A0A0P1I796"/>
<evidence type="ECO:0000256" key="4">
    <source>
        <dbReference type="SAM" id="SignalP"/>
    </source>
</evidence>
<feature type="domain" description="Leucine-binding protein" evidence="5">
    <location>
        <begin position="28"/>
        <end position="369"/>
    </location>
</feature>
<dbReference type="GeneID" id="83880796"/>
<keyword evidence="3" id="KW-0029">Amino-acid transport</keyword>
<dbReference type="EMBL" id="CYTW01000001">
    <property type="protein sequence ID" value="CUJ94484.1"/>
    <property type="molecule type" value="Genomic_DNA"/>
</dbReference>
<keyword evidence="2 4" id="KW-0732">Signal</keyword>
<keyword evidence="7" id="KW-1185">Reference proteome</keyword>
<dbReference type="GO" id="GO:0006865">
    <property type="term" value="P:amino acid transport"/>
    <property type="evidence" value="ECO:0007669"/>
    <property type="project" value="UniProtKB-KW"/>
</dbReference>
<evidence type="ECO:0000259" key="5">
    <source>
        <dbReference type="Pfam" id="PF13458"/>
    </source>
</evidence>
<dbReference type="Gene3D" id="3.40.50.2300">
    <property type="match status" value="2"/>
</dbReference>
<dbReference type="InterPro" id="IPR028082">
    <property type="entry name" value="Peripla_BP_I"/>
</dbReference>
<protein>
    <submittedName>
        <fullName evidence="6">Leucine-, isoleucine-, valine-, threonine-, and alanine-binding protein</fullName>
    </submittedName>
</protein>
<name>A0A0P1I796_9RHOB</name>
<dbReference type="CDD" id="cd06330">
    <property type="entry name" value="PBP1_As_SBP-like"/>
    <property type="match status" value="1"/>
</dbReference>
<dbReference type="Proteomes" id="UP000051870">
    <property type="component" value="Unassembled WGS sequence"/>
</dbReference>
<keyword evidence="3" id="KW-0813">Transport</keyword>
<evidence type="ECO:0000256" key="1">
    <source>
        <dbReference type="ARBA" id="ARBA00010062"/>
    </source>
</evidence>
<evidence type="ECO:0000256" key="3">
    <source>
        <dbReference type="ARBA" id="ARBA00022970"/>
    </source>
</evidence>
<organism evidence="6 7">
    <name type="scientific">Shimia thalassica</name>
    <dbReference type="NCBI Taxonomy" id="1715693"/>
    <lineage>
        <taxon>Bacteria</taxon>
        <taxon>Pseudomonadati</taxon>
        <taxon>Pseudomonadota</taxon>
        <taxon>Alphaproteobacteria</taxon>
        <taxon>Rhodobacterales</taxon>
        <taxon>Roseobacteraceae</taxon>
    </lineage>
</organism>
<dbReference type="PANTHER" id="PTHR30483:SF37">
    <property type="entry name" value="ABC TRANSPORTER SUBSTRATE-BINDING PROTEIN"/>
    <property type="match status" value="1"/>
</dbReference>
<evidence type="ECO:0000313" key="6">
    <source>
        <dbReference type="EMBL" id="CUJ94484.1"/>
    </source>
</evidence>
<dbReference type="SUPFAM" id="SSF53822">
    <property type="entry name" value="Periplasmic binding protein-like I"/>
    <property type="match status" value="1"/>
</dbReference>
<reference evidence="7" key="1">
    <citation type="submission" date="2015-09" db="EMBL/GenBank/DDBJ databases">
        <authorList>
            <person name="Rodrigo-Torres Lidia"/>
            <person name="Arahal R.David."/>
        </authorList>
    </citation>
    <scope>NUCLEOTIDE SEQUENCE [LARGE SCALE GENOMIC DNA]</scope>
    <source>
        <strain evidence="7">CECT 7735</strain>
    </source>
</reference>